<keyword evidence="1" id="KW-0812">Transmembrane</keyword>
<feature type="transmembrane region" description="Helical" evidence="1">
    <location>
        <begin position="365"/>
        <end position="386"/>
    </location>
</feature>
<feature type="transmembrane region" description="Helical" evidence="1">
    <location>
        <begin position="260"/>
        <end position="282"/>
    </location>
</feature>
<keyword evidence="3" id="KW-1185">Reference proteome</keyword>
<feature type="transmembrane region" description="Helical" evidence="1">
    <location>
        <begin position="81"/>
        <end position="109"/>
    </location>
</feature>
<feature type="transmembrane region" description="Helical" evidence="1">
    <location>
        <begin position="289"/>
        <end position="313"/>
    </location>
</feature>
<feature type="transmembrane region" description="Helical" evidence="1">
    <location>
        <begin position="333"/>
        <end position="353"/>
    </location>
</feature>
<evidence type="ECO:0000313" key="2">
    <source>
        <dbReference type="EMBL" id="MBB2957388.1"/>
    </source>
</evidence>
<dbReference type="Proteomes" id="UP000545286">
    <property type="component" value="Unassembled WGS sequence"/>
</dbReference>
<evidence type="ECO:0000313" key="3">
    <source>
        <dbReference type="Proteomes" id="UP000545286"/>
    </source>
</evidence>
<proteinExistence type="predicted"/>
<feature type="transmembrane region" description="Helical" evidence="1">
    <location>
        <begin position="129"/>
        <end position="149"/>
    </location>
</feature>
<gene>
    <name evidence="2" type="ORF">FHX72_001525</name>
</gene>
<keyword evidence="1" id="KW-0472">Membrane</keyword>
<evidence type="ECO:0008006" key="4">
    <source>
        <dbReference type="Google" id="ProtNLM"/>
    </source>
</evidence>
<keyword evidence="1" id="KW-1133">Transmembrane helix</keyword>
<reference evidence="2 3" key="1">
    <citation type="submission" date="2020-08" db="EMBL/GenBank/DDBJ databases">
        <title>Sequencing the genomes of 1000 actinobacteria strains.</title>
        <authorList>
            <person name="Klenk H.-P."/>
        </authorList>
    </citation>
    <scope>NUCLEOTIDE SEQUENCE [LARGE SCALE GENOMIC DNA]</scope>
    <source>
        <strain evidence="2 3">DSM 20419</strain>
    </source>
</reference>
<protein>
    <recommendedName>
        <fullName evidence="4">Glycosyltransferase RgtA/B/C/D-like domain-containing protein</fullName>
    </recommendedName>
</protein>
<comment type="caution">
    <text evidence="2">The sequence shown here is derived from an EMBL/GenBank/DDBJ whole genome shotgun (WGS) entry which is preliminary data.</text>
</comment>
<feature type="transmembrane region" description="Helical" evidence="1">
    <location>
        <begin position="228"/>
        <end position="248"/>
    </location>
</feature>
<accession>A0A7W4UNE4</accession>
<dbReference type="AlphaFoldDB" id="A0A7W4UNE4"/>
<feature type="transmembrane region" description="Helical" evidence="1">
    <location>
        <begin position="161"/>
        <end position="189"/>
    </location>
</feature>
<organism evidence="2 3">
    <name type="scientific">Pseudoclavibacter helvolus</name>
    <dbReference type="NCBI Taxonomy" id="255205"/>
    <lineage>
        <taxon>Bacteria</taxon>
        <taxon>Bacillati</taxon>
        <taxon>Actinomycetota</taxon>
        <taxon>Actinomycetes</taxon>
        <taxon>Micrococcales</taxon>
        <taxon>Microbacteriaceae</taxon>
        <taxon>Pseudoclavibacter</taxon>
    </lineage>
</organism>
<dbReference type="EMBL" id="JACHWJ010000002">
    <property type="protein sequence ID" value="MBB2957388.1"/>
    <property type="molecule type" value="Genomic_DNA"/>
</dbReference>
<name>A0A7W4UNE4_9MICO</name>
<evidence type="ECO:0000256" key="1">
    <source>
        <dbReference type="SAM" id="Phobius"/>
    </source>
</evidence>
<sequence length="438" mass="46935">MRDRFWMLAVFAVAFVVAWFRVPSGSTEVLWAEDGDTFLREQLELGSIQALFHPYAGYQHFLPRILSVVAAELVPLERFGVVVSLLSLLVAALVCAGTFRLAMGIVTWLPARVGVALTPLLVPLVSREVLGDLANLHTYCLWLVVWIFLSRTDTSRWERALWAVVTLACFLTEVQALVALPILLVRLFWDRSRGTLLILGAALVGAAGQLATWMLNPRPEYNAPHGPISLADIVVGWAATTVLPMWSGDTARNAELLGEHGIAILMLAVVPFALAVTVVLVFGRTSDRVALPVLLVVAAAAFGGSMLVNSLTIFQYAGFSGDGWATAQLGNRYGAAAGIFALASLPFAASVIVERWGRRAPRASRVVASAVLLGVGAVVALQWGAVPTDRLAAEPWEAQYRDAVAACSAEPAGERTFAVAPGKSFALACEHLLRSAGK</sequence>
<feature type="transmembrane region" description="Helical" evidence="1">
    <location>
        <begin position="195"/>
        <end position="216"/>
    </location>
</feature>
<dbReference type="RefSeq" id="WP_183624147.1">
    <property type="nucleotide sequence ID" value="NZ_JACHWJ010000002.1"/>
</dbReference>